<dbReference type="PhylomeDB" id="A7RM21"/>
<gene>
    <name evidence="8" type="ORF">NEMVEDRAFT_v1g86218</name>
</gene>
<sequence length="110" mass="12880">MYNNIGLTTARGSGTNGYVQRNLSFVRNRKEKIDYKTDEDLAKLEMMNTKKPNKEILEHQKKREVELKCMELQDMMEEQGYDDAEVQLKVTQLRAFLTEEAGFNKEGKQK</sequence>
<evidence type="ECO:0000256" key="4">
    <source>
        <dbReference type="ARBA" id="ARBA00022728"/>
    </source>
</evidence>
<feature type="domain" description="CWF21" evidence="7">
    <location>
        <begin position="57"/>
        <end position="102"/>
    </location>
</feature>
<dbReference type="HOGENOM" id="CLU_067891_4_0_1"/>
<dbReference type="PANTHER" id="PTHR36562:SF5">
    <property type="entry name" value="SERINE_ARGININE REPETITIVE MATRIX 2"/>
    <property type="match status" value="1"/>
</dbReference>
<dbReference type="STRING" id="45351.A7RM21"/>
<protein>
    <recommendedName>
        <fullName evidence="7">CWF21 domain-containing protein</fullName>
    </recommendedName>
</protein>
<keyword evidence="4" id="KW-0747">Spliceosome</keyword>
<dbReference type="GO" id="GO:0005681">
    <property type="term" value="C:spliceosomal complex"/>
    <property type="evidence" value="ECO:0007669"/>
    <property type="project" value="UniProtKB-KW"/>
</dbReference>
<evidence type="ECO:0000256" key="6">
    <source>
        <dbReference type="ARBA" id="ARBA00023242"/>
    </source>
</evidence>
<dbReference type="KEGG" id="nve:5519703"/>
<dbReference type="GO" id="GO:0008380">
    <property type="term" value="P:RNA splicing"/>
    <property type="evidence" value="ECO:0007669"/>
    <property type="project" value="UniProtKB-KW"/>
</dbReference>
<dbReference type="AlphaFoldDB" id="A7RM21"/>
<accession>A7RM21</accession>
<comment type="similarity">
    <text evidence="2">Belongs to the CWC21 family.</text>
</comment>
<dbReference type="InParanoid" id="A7RM21"/>
<evidence type="ECO:0000256" key="1">
    <source>
        <dbReference type="ARBA" id="ARBA00004123"/>
    </source>
</evidence>
<dbReference type="GO" id="GO:0006397">
    <property type="term" value="P:mRNA processing"/>
    <property type="evidence" value="ECO:0007669"/>
    <property type="project" value="UniProtKB-KW"/>
</dbReference>
<reference evidence="8 9" key="1">
    <citation type="journal article" date="2007" name="Science">
        <title>Sea anemone genome reveals ancestral eumetazoan gene repertoire and genomic organization.</title>
        <authorList>
            <person name="Putnam N.H."/>
            <person name="Srivastava M."/>
            <person name="Hellsten U."/>
            <person name="Dirks B."/>
            <person name="Chapman J."/>
            <person name="Salamov A."/>
            <person name="Terry A."/>
            <person name="Shapiro H."/>
            <person name="Lindquist E."/>
            <person name="Kapitonov V.V."/>
            <person name="Jurka J."/>
            <person name="Genikhovich G."/>
            <person name="Grigoriev I.V."/>
            <person name="Lucas S.M."/>
            <person name="Steele R.E."/>
            <person name="Finnerty J.R."/>
            <person name="Technau U."/>
            <person name="Martindale M.Q."/>
            <person name="Rokhsar D.S."/>
        </authorList>
    </citation>
    <scope>NUCLEOTIDE SEQUENCE [LARGE SCALE GENOMIC DNA]</scope>
    <source>
        <strain evidence="9">CH2 X CH6</strain>
    </source>
</reference>
<dbReference type="EMBL" id="DS469519">
    <property type="protein sequence ID" value="EDO47429.1"/>
    <property type="molecule type" value="Genomic_DNA"/>
</dbReference>
<keyword evidence="6" id="KW-0539">Nucleus</keyword>
<dbReference type="CDD" id="cd21373">
    <property type="entry name" value="cwf21_SRRM2-like"/>
    <property type="match status" value="1"/>
</dbReference>
<keyword evidence="9" id="KW-1185">Reference proteome</keyword>
<evidence type="ECO:0000256" key="5">
    <source>
        <dbReference type="ARBA" id="ARBA00023187"/>
    </source>
</evidence>
<evidence type="ECO:0000259" key="7">
    <source>
        <dbReference type="SMART" id="SM01115"/>
    </source>
</evidence>
<evidence type="ECO:0000313" key="9">
    <source>
        <dbReference type="Proteomes" id="UP000001593"/>
    </source>
</evidence>
<evidence type="ECO:0000313" key="8">
    <source>
        <dbReference type="EMBL" id="EDO47429.1"/>
    </source>
</evidence>
<keyword evidence="5" id="KW-0508">mRNA splicing</keyword>
<evidence type="ECO:0000256" key="3">
    <source>
        <dbReference type="ARBA" id="ARBA00022664"/>
    </source>
</evidence>
<dbReference type="OMA" id="MEHETHQ"/>
<name>A7RM21_NEMVE</name>
<dbReference type="PANTHER" id="PTHR36562">
    <property type="entry name" value="SERINE/ARGININE REPETITIVE MATRIX 2"/>
    <property type="match status" value="1"/>
</dbReference>
<evidence type="ECO:0000256" key="2">
    <source>
        <dbReference type="ARBA" id="ARBA00005954"/>
    </source>
</evidence>
<dbReference type="Pfam" id="PF08312">
    <property type="entry name" value="cwf21"/>
    <property type="match status" value="1"/>
</dbReference>
<dbReference type="InterPro" id="IPR013170">
    <property type="entry name" value="mRNA_splic_Cwf21_dom"/>
</dbReference>
<dbReference type="InterPro" id="IPR051372">
    <property type="entry name" value="CWC21"/>
</dbReference>
<dbReference type="Gene3D" id="6.10.140.420">
    <property type="match status" value="1"/>
</dbReference>
<keyword evidence="3" id="KW-0507">mRNA processing</keyword>
<dbReference type="SMART" id="SM01115">
    <property type="entry name" value="cwf21"/>
    <property type="match status" value="1"/>
</dbReference>
<proteinExistence type="inferred from homology"/>
<organism evidence="8 9">
    <name type="scientific">Nematostella vectensis</name>
    <name type="common">Starlet sea anemone</name>
    <dbReference type="NCBI Taxonomy" id="45351"/>
    <lineage>
        <taxon>Eukaryota</taxon>
        <taxon>Metazoa</taxon>
        <taxon>Cnidaria</taxon>
        <taxon>Anthozoa</taxon>
        <taxon>Hexacorallia</taxon>
        <taxon>Actiniaria</taxon>
        <taxon>Edwardsiidae</taxon>
        <taxon>Nematostella</taxon>
    </lineage>
</organism>
<dbReference type="Proteomes" id="UP000001593">
    <property type="component" value="Unassembled WGS sequence"/>
</dbReference>
<comment type="subcellular location">
    <subcellularLocation>
        <location evidence="1">Nucleus</location>
    </subcellularLocation>
</comment>
<dbReference type="eggNOG" id="KOG1869">
    <property type="taxonomic scope" value="Eukaryota"/>
</dbReference>